<accession>A0ABS5XNG7</accession>
<organism evidence="2 3">
    <name type="scientific">Metapseudomonas boanensis</name>
    <dbReference type="NCBI Taxonomy" id="2822138"/>
    <lineage>
        <taxon>Bacteria</taxon>
        <taxon>Pseudomonadati</taxon>
        <taxon>Pseudomonadota</taxon>
        <taxon>Gammaproteobacteria</taxon>
        <taxon>Pseudomonadales</taxon>
        <taxon>Pseudomonadaceae</taxon>
        <taxon>Metapseudomonas</taxon>
    </lineage>
</organism>
<proteinExistence type="predicted"/>
<dbReference type="PANTHER" id="PTHR43682:SF1">
    <property type="entry name" value="LACTATE UTILIZATION PROTEIN C"/>
    <property type="match status" value="1"/>
</dbReference>
<dbReference type="PANTHER" id="PTHR43682">
    <property type="entry name" value="LACTATE UTILIZATION PROTEIN C"/>
    <property type="match status" value="1"/>
</dbReference>
<reference evidence="2 3" key="1">
    <citation type="submission" date="2021-04" db="EMBL/GenBank/DDBJ databases">
        <title>Pseudomonas boanensis sp. nov., a bacterium isolated from river water used for household purposes in Boane District, Mozambique.</title>
        <authorList>
            <person name="Nicklasson M."/>
            <person name="Martin-Rodriguez A.J."/>
            <person name="Thorell K."/>
            <person name="Neves L."/>
            <person name="Mussagy A."/>
            <person name="Rydberg H.A."/>
            <person name="Hernroth B."/>
            <person name="Svensson-Stadler L."/>
            <person name="Sjoling A."/>
        </authorList>
    </citation>
    <scope>NUCLEOTIDE SEQUENCE [LARGE SCALE GENOMIC DNA]</scope>
    <source>
        <strain evidence="2 3">DB1</strain>
    </source>
</reference>
<dbReference type="SUPFAM" id="SSF100950">
    <property type="entry name" value="NagB/RpiA/CoA transferase-like"/>
    <property type="match status" value="1"/>
</dbReference>
<dbReference type="Gene3D" id="3.40.50.10420">
    <property type="entry name" value="NagB/RpiA/CoA transferase-like"/>
    <property type="match status" value="1"/>
</dbReference>
<protein>
    <submittedName>
        <fullName evidence="2">LUD domain-containing protein</fullName>
    </submittedName>
</protein>
<dbReference type="InterPro" id="IPR003741">
    <property type="entry name" value="LUD_dom"/>
</dbReference>
<keyword evidence="3" id="KW-1185">Reference proteome</keyword>
<sequence length="211" mass="21988">MSSARQQIFANLRGALGRRAEDGVASPPSIALGTIPLNDRSGEVLEARFRERLAMTGVTLETLTLDEVPAAVADYLARHALKGSTAIAPALASLAWSARELPVDIGTADRQHTLGVGQAYAGVAATGSLVMVASSQSPSALNFLPEHHLVVLSRARLLGHLDQLWPLLAREGASASQAIQLITGPSSTADIGGQLLYGAHGPRAVHVLLVD</sequence>
<dbReference type="EMBL" id="JAGTIS010000022">
    <property type="protein sequence ID" value="MBT8769210.1"/>
    <property type="molecule type" value="Genomic_DNA"/>
</dbReference>
<comment type="caution">
    <text evidence="2">The sequence shown here is derived from an EMBL/GenBank/DDBJ whole genome shotgun (WGS) entry which is preliminary data.</text>
</comment>
<dbReference type="Proteomes" id="UP001519667">
    <property type="component" value="Unassembled WGS sequence"/>
</dbReference>
<name>A0ABS5XNG7_9GAMM</name>
<feature type="domain" description="LUD" evidence="1">
    <location>
        <begin position="113"/>
        <end position="210"/>
    </location>
</feature>
<dbReference type="InterPro" id="IPR024185">
    <property type="entry name" value="FTHF_cligase-like_sf"/>
</dbReference>
<evidence type="ECO:0000313" key="3">
    <source>
        <dbReference type="Proteomes" id="UP001519667"/>
    </source>
</evidence>
<dbReference type="Pfam" id="PF02589">
    <property type="entry name" value="LUD_dom"/>
    <property type="match status" value="1"/>
</dbReference>
<gene>
    <name evidence="2" type="ORF">J7302_24185</name>
</gene>
<evidence type="ECO:0000313" key="2">
    <source>
        <dbReference type="EMBL" id="MBT8769210.1"/>
    </source>
</evidence>
<dbReference type="InterPro" id="IPR037171">
    <property type="entry name" value="NagB/RpiA_transferase-like"/>
</dbReference>
<dbReference type="RefSeq" id="WP_215380775.1">
    <property type="nucleotide sequence ID" value="NZ_JAGTIS010000022.1"/>
</dbReference>
<evidence type="ECO:0000259" key="1">
    <source>
        <dbReference type="Pfam" id="PF02589"/>
    </source>
</evidence>